<feature type="compositionally biased region" description="Pro residues" evidence="1">
    <location>
        <begin position="29"/>
        <end position="38"/>
    </location>
</feature>
<proteinExistence type="predicted"/>
<evidence type="ECO:0000313" key="2">
    <source>
        <dbReference type="EMBL" id="CAD6268779.1"/>
    </source>
</evidence>
<feature type="region of interest" description="Disordered" evidence="1">
    <location>
        <begin position="92"/>
        <end position="122"/>
    </location>
</feature>
<sequence length="167" mass="18365">MTQTQPSPAPIQAPAPPVPTRPVLEPRCSPMPVPPRPLARPMQQVLPTPPVVHAFCHMPRQALAPPCQPQVSVQSKQRRILDPFEAAILREQADQEQTVAAAPEPSPYKQFPAAAPALQEDDDDLVKDLEDAMSTAEAEEQTVVAALQDEDEDDNWDDLAKELEIEE</sequence>
<feature type="region of interest" description="Disordered" evidence="1">
    <location>
        <begin position="146"/>
        <end position="167"/>
    </location>
</feature>
<feature type="region of interest" description="Disordered" evidence="1">
    <location>
        <begin position="1"/>
        <end position="42"/>
    </location>
</feature>
<feature type="compositionally biased region" description="Pro residues" evidence="1">
    <location>
        <begin position="7"/>
        <end position="20"/>
    </location>
</feature>
<feature type="compositionally biased region" description="Basic and acidic residues" evidence="1">
    <location>
        <begin position="158"/>
        <end position="167"/>
    </location>
</feature>
<dbReference type="Proteomes" id="UP000604825">
    <property type="component" value="Unassembled WGS sequence"/>
</dbReference>
<dbReference type="EMBL" id="CAJGYO010000014">
    <property type="protein sequence ID" value="CAD6268779.1"/>
    <property type="molecule type" value="Genomic_DNA"/>
</dbReference>
<organism evidence="2 3">
    <name type="scientific">Miscanthus lutarioriparius</name>
    <dbReference type="NCBI Taxonomy" id="422564"/>
    <lineage>
        <taxon>Eukaryota</taxon>
        <taxon>Viridiplantae</taxon>
        <taxon>Streptophyta</taxon>
        <taxon>Embryophyta</taxon>
        <taxon>Tracheophyta</taxon>
        <taxon>Spermatophyta</taxon>
        <taxon>Magnoliopsida</taxon>
        <taxon>Liliopsida</taxon>
        <taxon>Poales</taxon>
        <taxon>Poaceae</taxon>
        <taxon>PACMAD clade</taxon>
        <taxon>Panicoideae</taxon>
        <taxon>Andropogonodae</taxon>
        <taxon>Andropogoneae</taxon>
        <taxon>Saccharinae</taxon>
        <taxon>Miscanthus</taxon>
    </lineage>
</organism>
<keyword evidence="3" id="KW-1185">Reference proteome</keyword>
<evidence type="ECO:0000256" key="1">
    <source>
        <dbReference type="SAM" id="MobiDB-lite"/>
    </source>
</evidence>
<gene>
    <name evidence="2" type="ORF">NCGR_LOCUS52084</name>
</gene>
<accession>A0A811RG17</accession>
<comment type="caution">
    <text evidence="2">The sequence shown here is derived from an EMBL/GenBank/DDBJ whole genome shotgun (WGS) entry which is preliminary data.</text>
</comment>
<reference evidence="2" key="1">
    <citation type="submission" date="2020-10" db="EMBL/GenBank/DDBJ databases">
        <authorList>
            <person name="Han B."/>
            <person name="Lu T."/>
            <person name="Zhao Q."/>
            <person name="Huang X."/>
            <person name="Zhao Y."/>
        </authorList>
    </citation>
    <scope>NUCLEOTIDE SEQUENCE</scope>
</reference>
<dbReference type="AlphaFoldDB" id="A0A811RG17"/>
<protein>
    <submittedName>
        <fullName evidence="2">Uncharacterized protein</fullName>
    </submittedName>
</protein>
<feature type="compositionally biased region" description="Acidic residues" evidence="1">
    <location>
        <begin position="148"/>
        <end position="157"/>
    </location>
</feature>
<evidence type="ECO:0000313" key="3">
    <source>
        <dbReference type="Proteomes" id="UP000604825"/>
    </source>
</evidence>
<name>A0A811RG17_9POAL</name>